<evidence type="ECO:0000313" key="1">
    <source>
        <dbReference type="EMBL" id="GIY88071.1"/>
    </source>
</evidence>
<sequence>MFDEIDSFLQLNATQNNGLSQSLNYVDEIGSFTANSASQSLSSPINYVCNFIKMHIMSNLMVSVHRIVVGNEKNLSKKAVLKIPDPSELKNDMYQNRHEKITLQEPIEKISNFLSFERNKVIDNYDKDKQHFAVISGTSYEGQGKNLNPFLLGGKLDSQNSQLIQIPDVNYSLLFADLITRSITGNKYKSAVDESLLSPHEVVLKRINDGVVQNESDVKRYLMSFSTEKDDGKKMSWSSLAKSYVKSTFEFLGLVKNEGLEDYVQDIRNLFNY</sequence>
<comment type="caution">
    <text evidence="1">The sequence shown here is derived from an EMBL/GenBank/DDBJ whole genome shotgun (WGS) entry which is preliminary data.</text>
</comment>
<dbReference type="Proteomes" id="UP001054837">
    <property type="component" value="Unassembled WGS sequence"/>
</dbReference>
<evidence type="ECO:0000313" key="2">
    <source>
        <dbReference type="Proteomes" id="UP001054837"/>
    </source>
</evidence>
<reference evidence="1 2" key="1">
    <citation type="submission" date="2021-06" db="EMBL/GenBank/DDBJ databases">
        <title>Caerostris darwini draft genome.</title>
        <authorList>
            <person name="Kono N."/>
            <person name="Arakawa K."/>
        </authorList>
    </citation>
    <scope>NUCLEOTIDE SEQUENCE [LARGE SCALE GENOMIC DNA]</scope>
</reference>
<name>A0AAV4WYU0_9ARAC</name>
<dbReference type="AlphaFoldDB" id="A0AAV4WYU0"/>
<gene>
    <name evidence="1" type="primary">AVEN_192397_1</name>
    <name evidence="1" type="ORF">CDAR_555791</name>
</gene>
<protein>
    <submittedName>
        <fullName evidence="1">Uncharacterized protein</fullName>
    </submittedName>
</protein>
<proteinExistence type="predicted"/>
<dbReference type="EMBL" id="BPLQ01015440">
    <property type="protein sequence ID" value="GIY88071.1"/>
    <property type="molecule type" value="Genomic_DNA"/>
</dbReference>
<accession>A0AAV4WYU0</accession>
<keyword evidence="2" id="KW-1185">Reference proteome</keyword>
<organism evidence="1 2">
    <name type="scientific">Caerostris darwini</name>
    <dbReference type="NCBI Taxonomy" id="1538125"/>
    <lineage>
        <taxon>Eukaryota</taxon>
        <taxon>Metazoa</taxon>
        <taxon>Ecdysozoa</taxon>
        <taxon>Arthropoda</taxon>
        <taxon>Chelicerata</taxon>
        <taxon>Arachnida</taxon>
        <taxon>Araneae</taxon>
        <taxon>Araneomorphae</taxon>
        <taxon>Entelegynae</taxon>
        <taxon>Araneoidea</taxon>
        <taxon>Araneidae</taxon>
        <taxon>Caerostris</taxon>
    </lineage>
</organism>